<accession>A0AAV1SVL1</accession>
<dbReference type="AlphaFoldDB" id="A0AAV1SVL1"/>
<evidence type="ECO:0000313" key="2">
    <source>
        <dbReference type="Proteomes" id="UP001314170"/>
    </source>
</evidence>
<organism evidence="1 2">
    <name type="scientific">Dovyalis caffra</name>
    <dbReference type="NCBI Taxonomy" id="77055"/>
    <lineage>
        <taxon>Eukaryota</taxon>
        <taxon>Viridiplantae</taxon>
        <taxon>Streptophyta</taxon>
        <taxon>Embryophyta</taxon>
        <taxon>Tracheophyta</taxon>
        <taxon>Spermatophyta</taxon>
        <taxon>Magnoliopsida</taxon>
        <taxon>eudicotyledons</taxon>
        <taxon>Gunneridae</taxon>
        <taxon>Pentapetalae</taxon>
        <taxon>rosids</taxon>
        <taxon>fabids</taxon>
        <taxon>Malpighiales</taxon>
        <taxon>Salicaceae</taxon>
        <taxon>Flacourtieae</taxon>
        <taxon>Dovyalis</taxon>
    </lineage>
</organism>
<keyword evidence="2" id="KW-1185">Reference proteome</keyword>
<proteinExistence type="predicted"/>
<protein>
    <submittedName>
        <fullName evidence="1">Uncharacterized protein</fullName>
    </submittedName>
</protein>
<dbReference type="Proteomes" id="UP001314170">
    <property type="component" value="Unassembled WGS sequence"/>
</dbReference>
<gene>
    <name evidence="1" type="ORF">DCAF_LOCUS27371</name>
</gene>
<evidence type="ECO:0000313" key="1">
    <source>
        <dbReference type="EMBL" id="CAK7357087.1"/>
    </source>
</evidence>
<comment type="caution">
    <text evidence="1">The sequence shown here is derived from an EMBL/GenBank/DDBJ whole genome shotgun (WGS) entry which is preliminary data.</text>
</comment>
<dbReference type="EMBL" id="CAWUPB010001197">
    <property type="protein sequence ID" value="CAK7357087.1"/>
    <property type="molecule type" value="Genomic_DNA"/>
</dbReference>
<reference evidence="1 2" key="1">
    <citation type="submission" date="2024-01" db="EMBL/GenBank/DDBJ databases">
        <authorList>
            <person name="Waweru B."/>
        </authorList>
    </citation>
    <scope>NUCLEOTIDE SEQUENCE [LARGE SCALE GENOMIC DNA]</scope>
</reference>
<sequence>MTMYFRVGRFAPVIERKSLTSPKNTQQISLDMHLKPIFTKTLSQTDVECRMTIPMSSFGIFQIPEGEHSKQFVFIDIITDVLWKFQCSTRKKIPIPNQSSVQVGLSMCKTRV</sequence>
<name>A0AAV1SVL1_9ROSI</name>